<sequence length="91" mass="9945">MGKKERVGPETRRVPHAVDTPSTVPRPTIGGSIRACYIQELAVLSDRLSELVQHSFLSCRAEREHNLKEQKLVPPAHGRSASAPALDVPTP</sequence>
<evidence type="ECO:0000313" key="2">
    <source>
        <dbReference type="EMBL" id="VVC88049.1"/>
    </source>
</evidence>
<feature type="region of interest" description="Disordered" evidence="1">
    <location>
        <begin position="1"/>
        <end position="26"/>
    </location>
</feature>
<protein>
    <submittedName>
        <fullName evidence="2">Uncharacterized protein</fullName>
    </submittedName>
</protein>
<evidence type="ECO:0000313" key="3">
    <source>
        <dbReference type="Proteomes" id="UP000324832"/>
    </source>
</evidence>
<feature type="compositionally biased region" description="Basic and acidic residues" evidence="1">
    <location>
        <begin position="1"/>
        <end position="13"/>
    </location>
</feature>
<dbReference type="Proteomes" id="UP000324832">
    <property type="component" value="Unassembled WGS sequence"/>
</dbReference>
<name>A0A5E4PT53_9NEOP</name>
<accession>A0A5E4PT53</accession>
<dbReference type="EMBL" id="FZQP02000227">
    <property type="protein sequence ID" value="VVC88049.1"/>
    <property type="molecule type" value="Genomic_DNA"/>
</dbReference>
<feature type="region of interest" description="Disordered" evidence="1">
    <location>
        <begin position="68"/>
        <end position="91"/>
    </location>
</feature>
<proteinExistence type="predicted"/>
<dbReference type="AlphaFoldDB" id="A0A5E4PT53"/>
<gene>
    <name evidence="2" type="ORF">LSINAPIS_LOCUS1510</name>
</gene>
<reference evidence="2 3" key="1">
    <citation type="submission" date="2017-07" db="EMBL/GenBank/DDBJ databases">
        <authorList>
            <person name="Talla V."/>
            <person name="Backstrom N."/>
        </authorList>
    </citation>
    <scope>NUCLEOTIDE SEQUENCE [LARGE SCALE GENOMIC DNA]</scope>
</reference>
<evidence type="ECO:0000256" key="1">
    <source>
        <dbReference type="SAM" id="MobiDB-lite"/>
    </source>
</evidence>
<keyword evidence="3" id="KW-1185">Reference proteome</keyword>
<organism evidence="2 3">
    <name type="scientific">Leptidea sinapis</name>
    <dbReference type="NCBI Taxonomy" id="189913"/>
    <lineage>
        <taxon>Eukaryota</taxon>
        <taxon>Metazoa</taxon>
        <taxon>Ecdysozoa</taxon>
        <taxon>Arthropoda</taxon>
        <taxon>Hexapoda</taxon>
        <taxon>Insecta</taxon>
        <taxon>Pterygota</taxon>
        <taxon>Neoptera</taxon>
        <taxon>Endopterygota</taxon>
        <taxon>Lepidoptera</taxon>
        <taxon>Glossata</taxon>
        <taxon>Ditrysia</taxon>
        <taxon>Papilionoidea</taxon>
        <taxon>Pieridae</taxon>
        <taxon>Dismorphiinae</taxon>
        <taxon>Leptidea</taxon>
    </lineage>
</organism>